<keyword evidence="10" id="KW-1185">Reference proteome</keyword>
<proteinExistence type="inferred from homology"/>
<feature type="domain" description="DUF4982" evidence="7">
    <location>
        <begin position="614"/>
        <end position="672"/>
    </location>
</feature>
<dbReference type="InterPro" id="IPR008979">
    <property type="entry name" value="Galactose-bd-like_sf"/>
</dbReference>
<dbReference type="RefSeq" id="WP_031391954.1">
    <property type="nucleotide sequence ID" value="NZ_JPNB01000002.1"/>
</dbReference>
<dbReference type="Pfam" id="PF18565">
    <property type="entry name" value="Glyco_hydro2_C5"/>
    <property type="match status" value="1"/>
</dbReference>
<accession>A0A4R1QUL2</accession>
<dbReference type="PANTHER" id="PTHR42732">
    <property type="entry name" value="BETA-GALACTOSIDASE"/>
    <property type="match status" value="1"/>
</dbReference>
<feature type="domain" description="Glycoside hydrolase family 2 immunoglobulin-like beta-sandwich" evidence="4">
    <location>
        <begin position="172"/>
        <end position="270"/>
    </location>
</feature>
<evidence type="ECO:0000256" key="3">
    <source>
        <dbReference type="ARBA" id="ARBA00023295"/>
    </source>
</evidence>
<keyword evidence="2 9" id="KW-0378">Hydrolase</keyword>
<evidence type="ECO:0000256" key="2">
    <source>
        <dbReference type="ARBA" id="ARBA00022801"/>
    </source>
</evidence>
<dbReference type="InterPro" id="IPR051913">
    <property type="entry name" value="GH2_Domain-Containing"/>
</dbReference>
<dbReference type="Pfam" id="PF00703">
    <property type="entry name" value="Glyco_hydro_2"/>
    <property type="match status" value="1"/>
</dbReference>
<dbReference type="SUPFAM" id="SSF51445">
    <property type="entry name" value="(Trans)glycosidases"/>
    <property type="match status" value="1"/>
</dbReference>
<dbReference type="InterPro" id="IPR006103">
    <property type="entry name" value="Glyco_hydro_2_cat"/>
</dbReference>
<evidence type="ECO:0000259" key="5">
    <source>
        <dbReference type="Pfam" id="PF02836"/>
    </source>
</evidence>
<evidence type="ECO:0000256" key="1">
    <source>
        <dbReference type="ARBA" id="ARBA00007401"/>
    </source>
</evidence>
<dbReference type="InterPro" id="IPR036156">
    <property type="entry name" value="Beta-gal/glucu_dom_sf"/>
</dbReference>
<feature type="domain" description="Glycoside hydrolase family 2" evidence="8">
    <location>
        <begin position="712"/>
        <end position="796"/>
    </location>
</feature>
<dbReference type="Proteomes" id="UP000295718">
    <property type="component" value="Unassembled WGS sequence"/>
</dbReference>
<dbReference type="InterPro" id="IPR013783">
    <property type="entry name" value="Ig-like_fold"/>
</dbReference>
<evidence type="ECO:0000313" key="9">
    <source>
        <dbReference type="EMBL" id="TCL54624.1"/>
    </source>
</evidence>
<evidence type="ECO:0000259" key="8">
    <source>
        <dbReference type="Pfam" id="PF18565"/>
    </source>
</evidence>
<dbReference type="Gene3D" id="2.60.40.10">
    <property type="entry name" value="Immunoglobulins"/>
    <property type="match status" value="3"/>
</dbReference>
<dbReference type="Pfam" id="PF02836">
    <property type="entry name" value="Glyco_hydro_2_C"/>
    <property type="match status" value="1"/>
</dbReference>
<dbReference type="PANTHER" id="PTHR42732:SF1">
    <property type="entry name" value="BETA-MANNOSIDASE"/>
    <property type="match status" value="1"/>
</dbReference>
<dbReference type="Gene3D" id="2.60.120.260">
    <property type="entry name" value="Galactose-binding domain-like"/>
    <property type="match status" value="1"/>
</dbReference>
<comment type="similarity">
    <text evidence="1">Belongs to the glycosyl hydrolase 2 family.</text>
</comment>
<dbReference type="EMBL" id="SLUO01000019">
    <property type="protein sequence ID" value="TCL54624.1"/>
    <property type="molecule type" value="Genomic_DNA"/>
</dbReference>
<dbReference type="InterPro" id="IPR006101">
    <property type="entry name" value="Glyco_hydro_2"/>
</dbReference>
<dbReference type="InterPro" id="IPR032311">
    <property type="entry name" value="DUF4982"/>
</dbReference>
<evidence type="ECO:0000259" key="7">
    <source>
        <dbReference type="Pfam" id="PF16355"/>
    </source>
</evidence>
<sequence length="800" mass="90660">MNTTKITLNENWKFYLGECENAWYAGFDDKEWQSISIPHDWSVTQPFSQDYSSGTGYLSGGIGWYRLHFHMPEEYEGKNVRVVFDGIYKNSQIWCNSYYLGKRPNGYVTFSHKLTDFINYGADNVICVKVTHTDLADSRWFTGSGITRKVTLVVEELVYPSEYGIIFETGKCDEDSAEIDVYQEIHNDTDVCVRVAVEVDFCTEEGIFIQKLTESCEVEAGKSSQIRLKGVIDHPKLWSVDSPNLYQMKTFYTVNAGDRYLAGEEKVGIRSIHFSPDKGFFLNGNAVTIKGVCVHHDAGCLGAAVTAQVWQRRLSKLKECGCNAIRCSHNPHMPELYELCDAMGFLVMDEAFDEWENAKNKWSTGHNVYPPKHQGYFEDFHEWHEADLRAMVRRARNHPSVILWSIGNEIDYPNDPYCHPMFETMTGNNDADKPAAERIYDSYKPNARRLGTLAKHLAEIVKQEDSTRPVTMALAFPELSAKLGILEALDVVGYNYKEQFYEQDHREFPDKPFLGSENSHSYEAWRAVADKPYISGQFLWTGIDYLGEAHGWPVHGSAAGLLDMAGFEKSRFLRRKALWDTEAVIELATGIEDKAADRNAEWIPYNQRWNYKNGQNVSVMCYSNLSEVRLLLNGKEVGSAKEYNPDGAYQFIIPFEMGLLEAEGYNEEGQKVKTASLCTVGNTVSVQASLWKEDDILSEQSFEEVSKGSGYLYQMEIRLLDKEGRLVTADDRMIGIQVEGAGTLAGMENGDLSDNTSYALPERATRNGRLLAYIRRGAPGKITIEVTVEGLDDKEVYMIE</sequence>
<name>A0A4R1QUL2_9FIRM</name>
<reference evidence="9 10" key="1">
    <citation type="submission" date="2019-03" db="EMBL/GenBank/DDBJ databases">
        <title>Genomic Encyclopedia of Type Strains, Phase IV (KMG-IV): sequencing the most valuable type-strain genomes for metagenomic binning, comparative biology and taxonomic classification.</title>
        <authorList>
            <person name="Goeker M."/>
        </authorList>
    </citation>
    <scope>NUCLEOTIDE SEQUENCE [LARGE SCALE GENOMIC DNA]</scope>
    <source>
        <strain evidence="9 10">DSM 100556</strain>
    </source>
</reference>
<evidence type="ECO:0000259" key="4">
    <source>
        <dbReference type="Pfam" id="PF00703"/>
    </source>
</evidence>
<protein>
    <submittedName>
        <fullName evidence="9">Glycosyl hydrolase family 2</fullName>
    </submittedName>
</protein>
<dbReference type="PRINTS" id="PR00132">
    <property type="entry name" value="GLHYDRLASE2"/>
</dbReference>
<keyword evidence="3" id="KW-0326">Glycosidase</keyword>
<dbReference type="InterPro" id="IPR017853">
    <property type="entry name" value="GH"/>
</dbReference>
<dbReference type="STRING" id="1469948.GCA_000732725_03320"/>
<dbReference type="Pfam" id="PF02837">
    <property type="entry name" value="Glyco_hydro_2_N"/>
    <property type="match status" value="1"/>
</dbReference>
<dbReference type="SUPFAM" id="SSF49785">
    <property type="entry name" value="Galactose-binding domain-like"/>
    <property type="match status" value="1"/>
</dbReference>
<comment type="caution">
    <text evidence="9">The sequence shown here is derived from an EMBL/GenBank/DDBJ whole genome shotgun (WGS) entry which is preliminary data.</text>
</comment>
<dbReference type="GO" id="GO:0005975">
    <property type="term" value="P:carbohydrate metabolic process"/>
    <property type="evidence" value="ECO:0007669"/>
    <property type="project" value="InterPro"/>
</dbReference>
<dbReference type="Pfam" id="PF16355">
    <property type="entry name" value="DUF4982"/>
    <property type="match status" value="1"/>
</dbReference>
<evidence type="ECO:0000313" key="10">
    <source>
        <dbReference type="Proteomes" id="UP000295718"/>
    </source>
</evidence>
<dbReference type="InterPro" id="IPR040605">
    <property type="entry name" value="Glyco_hydro2_dom5"/>
</dbReference>
<gene>
    <name evidence="9" type="ORF">EDD76_11947</name>
</gene>
<dbReference type="SUPFAM" id="SSF49303">
    <property type="entry name" value="beta-Galactosidase/glucuronidase domain"/>
    <property type="match status" value="1"/>
</dbReference>
<feature type="domain" description="Glycoside hydrolase family 2 catalytic" evidence="5">
    <location>
        <begin position="277"/>
        <end position="539"/>
    </location>
</feature>
<dbReference type="InterPro" id="IPR006104">
    <property type="entry name" value="Glyco_hydro_2_N"/>
</dbReference>
<dbReference type="AlphaFoldDB" id="A0A4R1QUL2"/>
<feature type="domain" description="Glycosyl hydrolases family 2 sugar binding" evidence="6">
    <location>
        <begin position="9"/>
        <end position="153"/>
    </location>
</feature>
<dbReference type="InterPro" id="IPR006102">
    <property type="entry name" value="Ig-like_GH2"/>
</dbReference>
<organism evidence="9 10">
    <name type="scientific">Kineothrix alysoides</name>
    <dbReference type="NCBI Taxonomy" id="1469948"/>
    <lineage>
        <taxon>Bacteria</taxon>
        <taxon>Bacillati</taxon>
        <taxon>Bacillota</taxon>
        <taxon>Clostridia</taxon>
        <taxon>Lachnospirales</taxon>
        <taxon>Lachnospiraceae</taxon>
        <taxon>Kineothrix</taxon>
    </lineage>
</organism>
<evidence type="ECO:0000259" key="6">
    <source>
        <dbReference type="Pfam" id="PF02837"/>
    </source>
</evidence>
<dbReference type="Gene3D" id="3.20.20.80">
    <property type="entry name" value="Glycosidases"/>
    <property type="match status" value="1"/>
</dbReference>
<dbReference type="GO" id="GO:0004553">
    <property type="term" value="F:hydrolase activity, hydrolyzing O-glycosyl compounds"/>
    <property type="evidence" value="ECO:0007669"/>
    <property type="project" value="InterPro"/>
</dbReference>